<dbReference type="EMBL" id="BAAACA010000034">
    <property type="protein sequence ID" value="GAA0613218.1"/>
    <property type="molecule type" value="Genomic_DNA"/>
</dbReference>
<feature type="region of interest" description="Disordered" evidence="1">
    <location>
        <begin position="98"/>
        <end position="117"/>
    </location>
</feature>
<dbReference type="Pfam" id="PF18029">
    <property type="entry name" value="Glyoxalase_6"/>
    <property type="match status" value="1"/>
</dbReference>
<evidence type="ECO:0000313" key="3">
    <source>
        <dbReference type="EMBL" id="GAA0613218.1"/>
    </source>
</evidence>
<organism evidence="3 4">
    <name type="scientific">Streptomyces crystallinus</name>
    <dbReference type="NCBI Taxonomy" id="68191"/>
    <lineage>
        <taxon>Bacteria</taxon>
        <taxon>Bacillati</taxon>
        <taxon>Actinomycetota</taxon>
        <taxon>Actinomycetes</taxon>
        <taxon>Kitasatosporales</taxon>
        <taxon>Streptomycetaceae</taxon>
        <taxon>Streptomyces</taxon>
    </lineage>
</organism>
<gene>
    <name evidence="3" type="ORF">GCM10010394_48940</name>
</gene>
<dbReference type="CDD" id="cd06587">
    <property type="entry name" value="VOC"/>
    <property type="match status" value="1"/>
</dbReference>
<evidence type="ECO:0000256" key="1">
    <source>
        <dbReference type="SAM" id="MobiDB-lite"/>
    </source>
</evidence>
<feature type="domain" description="Glyoxalase-like" evidence="2">
    <location>
        <begin position="131"/>
        <end position="236"/>
    </location>
</feature>
<feature type="compositionally biased region" description="Polar residues" evidence="1">
    <location>
        <begin position="107"/>
        <end position="117"/>
    </location>
</feature>
<dbReference type="InterPro" id="IPR041581">
    <property type="entry name" value="Glyoxalase_6"/>
</dbReference>
<reference evidence="4" key="1">
    <citation type="journal article" date="2019" name="Int. J. Syst. Evol. Microbiol.">
        <title>The Global Catalogue of Microorganisms (GCM) 10K type strain sequencing project: providing services to taxonomists for standard genome sequencing and annotation.</title>
        <authorList>
            <consortium name="The Broad Institute Genomics Platform"/>
            <consortium name="The Broad Institute Genome Sequencing Center for Infectious Disease"/>
            <person name="Wu L."/>
            <person name="Ma J."/>
        </authorList>
    </citation>
    <scope>NUCLEOTIDE SEQUENCE [LARGE SCALE GENOMIC DNA]</scope>
    <source>
        <strain evidence="4">JCM 5067</strain>
    </source>
</reference>
<sequence>MLPPTSQQNPTPPSVTYAATPSTTKTTSANTTDDFAARFRCADGKFSSTMPGHYACGRGLETAGAGASPLHDSPADSPGLDRYAELLSQPVWFDDSGSGEGVLRRSTGATPGPSSRPTLFMLTSMALEWEQIIVDSSDPIALGRWWAEALSWVVVDETEEIIEIRPEPDRMPGLLFVPVPEGKTSKNRLHPDFRPDDQEAEVARLLSLGARRADTVGDEQHWVTLLDPEGNEFCVLGERKS</sequence>
<accession>A0ABP3RSG1</accession>
<dbReference type="Gene3D" id="3.10.180.10">
    <property type="entry name" value="2,3-Dihydroxybiphenyl 1,2-Dioxygenase, domain 1"/>
    <property type="match status" value="1"/>
</dbReference>
<keyword evidence="4" id="KW-1185">Reference proteome</keyword>
<dbReference type="SUPFAM" id="SSF54593">
    <property type="entry name" value="Glyoxalase/Bleomycin resistance protein/Dihydroxybiphenyl dioxygenase"/>
    <property type="match status" value="1"/>
</dbReference>
<protein>
    <recommendedName>
        <fullName evidence="2">Glyoxalase-like domain-containing protein</fullName>
    </recommendedName>
</protein>
<comment type="caution">
    <text evidence="3">The sequence shown here is derived from an EMBL/GenBank/DDBJ whole genome shotgun (WGS) entry which is preliminary data.</text>
</comment>
<name>A0ABP3RSG1_9ACTN</name>
<evidence type="ECO:0000259" key="2">
    <source>
        <dbReference type="Pfam" id="PF18029"/>
    </source>
</evidence>
<dbReference type="Proteomes" id="UP001500668">
    <property type="component" value="Unassembled WGS sequence"/>
</dbReference>
<evidence type="ECO:0000313" key="4">
    <source>
        <dbReference type="Proteomes" id="UP001500668"/>
    </source>
</evidence>
<dbReference type="PANTHER" id="PTHR35908:SF1">
    <property type="entry name" value="CONSERVED PROTEIN"/>
    <property type="match status" value="1"/>
</dbReference>
<proteinExistence type="predicted"/>
<dbReference type="InterPro" id="IPR029068">
    <property type="entry name" value="Glyas_Bleomycin-R_OHBP_Dase"/>
</dbReference>
<feature type="region of interest" description="Disordered" evidence="1">
    <location>
        <begin position="1"/>
        <end position="31"/>
    </location>
</feature>
<dbReference type="PANTHER" id="PTHR35908">
    <property type="entry name" value="HYPOTHETICAL FUSION PROTEIN"/>
    <property type="match status" value="1"/>
</dbReference>